<reference evidence="4" key="1">
    <citation type="submission" date="2019-08" db="EMBL/GenBank/DDBJ databases">
        <title>The genome of the North American firefly Photinus pyralis.</title>
        <authorList>
            <consortium name="Photinus pyralis genome working group"/>
            <person name="Fallon T.R."/>
            <person name="Sander Lower S.E."/>
            <person name="Weng J.-K."/>
        </authorList>
    </citation>
    <scope>NUCLEOTIDE SEQUENCE</scope>
    <source>
        <strain evidence="4">TRF0915ILg1</strain>
        <tissue evidence="4">Whole body</tissue>
    </source>
</reference>
<comment type="caution">
    <text evidence="4">The sequence shown here is derived from an EMBL/GenBank/DDBJ whole genome shotgun (WGS) entry which is preliminary data.</text>
</comment>
<dbReference type="PRINTS" id="PR00947">
    <property type="entry name" value="CUTICLE"/>
</dbReference>
<dbReference type="OrthoDB" id="6382835at2759"/>
<evidence type="ECO:0000256" key="2">
    <source>
        <dbReference type="PROSITE-ProRule" id="PRU00497"/>
    </source>
</evidence>
<dbReference type="GO" id="GO:0031012">
    <property type="term" value="C:extracellular matrix"/>
    <property type="evidence" value="ECO:0007669"/>
    <property type="project" value="TreeGrafter"/>
</dbReference>
<dbReference type="InterPro" id="IPR031311">
    <property type="entry name" value="CHIT_BIND_RR_consensus"/>
</dbReference>
<evidence type="ECO:0000256" key="1">
    <source>
        <dbReference type="ARBA" id="ARBA00022460"/>
    </source>
</evidence>
<feature type="signal peptide" evidence="3">
    <location>
        <begin position="1"/>
        <end position="20"/>
    </location>
</feature>
<sequence>MNPVFVAFALAACIIAGVSGYPGHYEDHGPAYYNFNYGVHDAHTGDIKQQHEVRDGHVVKGSYSLAEPDGTRRIVEYVAGPHSGFNAVVKRVGHAQHPENYHHGGSAGLGGGLGGHYGGAESHVGPTHWGYNH</sequence>
<dbReference type="EMBL" id="VTPC01078192">
    <property type="protein sequence ID" value="KAF2888334.1"/>
    <property type="molecule type" value="Genomic_DNA"/>
</dbReference>
<name>A0A8K0CL10_IGNLU</name>
<dbReference type="GO" id="GO:0005615">
    <property type="term" value="C:extracellular space"/>
    <property type="evidence" value="ECO:0007669"/>
    <property type="project" value="TreeGrafter"/>
</dbReference>
<dbReference type="Proteomes" id="UP000801492">
    <property type="component" value="Unassembled WGS sequence"/>
</dbReference>
<keyword evidence="1 2" id="KW-0193">Cuticle</keyword>
<dbReference type="PANTHER" id="PTHR12236:SF96">
    <property type="entry name" value="PUPAL CUTICLE PROTEIN EDG-84A-LIKE PROTEIN"/>
    <property type="match status" value="1"/>
</dbReference>
<organism evidence="4 5">
    <name type="scientific">Ignelater luminosus</name>
    <name type="common">Cucubano</name>
    <name type="synonym">Pyrophorus luminosus</name>
    <dbReference type="NCBI Taxonomy" id="2038154"/>
    <lineage>
        <taxon>Eukaryota</taxon>
        <taxon>Metazoa</taxon>
        <taxon>Ecdysozoa</taxon>
        <taxon>Arthropoda</taxon>
        <taxon>Hexapoda</taxon>
        <taxon>Insecta</taxon>
        <taxon>Pterygota</taxon>
        <taxon>Neoptera</taxon>
        <taxon>Endopterygota</taxon>
        <taxon>Coleoptera</taxon>
        <taxon>Polyphaga</taxon>
        <taxon>Elateriformia</taxon>
        <taxon>Elateroidea</taxon>
        <taxon>Elateridae</taxon>
        <taxon>Agrypninae</taxon>
        <taxon>Pyrophorini</taxon>
        <taxon>Ignelater</taxon>
    </lineage>
</organism>
<evidence type="ECO:0000313" key="5">
    <source>
        <dbReference type="Proteomes" id="UP000801492"/>
    </source>
</evidence>
<dbReference type="Pfam" id="PF00379">
    <property type="entry name" value="Chitin_bind_4"/>
    <property type="match status" value="1"/>
</dbReference>
<keyword evidence="3" id="KW-0732">Signal</keyword>
<dbReference type="PROSITE" id="PS51155">
    <property type="entry name" value="CHIT_BIND_RR_2"/>
    <property type="match status" value="1"/>
</dbReference>
<dbReference type="PROSITE" id="PS00233">
    <property type="entry name" value="CHIT_BIND_RR_1"/>
    <property type="match status" value="1"/>
</dbReference>
<dbReference type="GO" id="GO:0042302">
    <property type="term" value="F:structural constituent of cuticle"/>
    <property type="evidence" value="ECO:0007669"/>
    <property type="project" value="UniProtKB-UniRule"/>
</dbReference>
<accession>A0A8K0CL10</accession>
<protein>
    <submittedName>
        <fullName evidence="4">Uncharacterized protein</fullName>
    </submittedName>
</protein>
<keyword evidence="5" id="KW-1185">Reference proteome</keyword>
<dbReference type="InterPro" id="IPR051217">
    <property type="entry name" value="Insect_Cuticle_Struc_Prot"/>
</dbReference>
<proteinExistence type="predicted"/>
<gene>
    <name evidence="4" type="ORF">ILUMI_17839</name>
</gene>
<evidence type="ECO:0000313" key="4">
    <source>
        <dbReference type="EMBL" id="KAF2888334.1"/>
    </source>
</evidence>
<evidence type="ECO:0000256" key="3">
    <source>
        <dbReference type="SAM" id="SignalP"/>
    </source>
</evidence>
<feature type="chain" id="PRO_5035434628" evidence="3">
    <location>
        <begin position="21"/>
        <end position="133"/>
    </location>
</feature>
<dbReference type="AlphaFoldDB" id="A0A8K0CL10"/>
<dbReference type="InterPro" id="IPR000618">
    <property type="entry name" value="Insect_cuticle"/>
</dbReference>
<dbReference type="PANTHER" id="PTHR12236">
    <property type="entry name" value="STRUCTURAL CONTITUENT OF CUTICLE"/>
    <property type="match status" value="1"/>
</dbReference>